<dbReference type="InterPro" id="IPR036188">
    <property type="entry name" value="FAD/NAD-bd_sf"/>
</dbReference>
<protein>
    <submittedName>
        <fullName evidence="1">Tryptophan 7-halogenase</fullName>
    </submittedName>
</protein>
<keyword evidence="2" id="KW-1185">Reference proteome</keyword>
<name>A0ABX5W2N9_9BRAD</name>
<dbReference type="Gene3D" id="3.50.50.60">
    <property type="entry name" value="FAD/NAD(P)-binding domain"/>
    <property type="match status" value="2"/>
</dbReference>
<gene>
    <name evidence="1" type="ORF">FJN17_08135</name>
</gene>
<dbReference type="SUPFAM" id="SSF51905">
    <property type="entry name" value="FAD/NAD(P)-binding domain"/>
    <property type="match status" value="1"/>
</dbReference>
<dbReference type="InterPro" id="IPR006905">
    <property type="entry name" value="Flavin_halogenase"/>
</dbReference>
<dbReference type="InterPro" id="IPR050816">
    <property type="entry name" value="Flavin-dep_Halogenase_NPB"/>
</dbReference>
<evidence type="ECO:0000313" key="1">
    <source>
        <dbReference type="EMBL" id="QDF37538.1"/>
    </source>
</evidence>
<organism evidence="1 2">
    <name type="scientific">Bradyrhizobium symbiodeficiens</name>
    <dbReference type="NCBI Taxonomy" id="1404367"/>
    <lineage>
        <taxon>Bacteria</taxon>
        <taxon>Pseudomonadati</taxon>
        <taxon>Pseudomonadota</taxon>
        <taxon>Alphaproteobacteria</taxon>
        <taxon>Hyphomicrobiales</taxon>
        <taxon>Nitrobacteraceae</taxon>
        <taxon>Bradyrhizobium</taxon>
    </lineage>
</organism>
<accession>A0ABX5W2N9</accession>
<reference evidence="1 2" key="2">
    <citation type="journal article" date="2020" name="Int. J. Syst. Evol. Microbiol.">
        <title>Description and complete genome sequences of Bradyrhizobium symbiodeficiens sp. nov., a non-symbiotic bacterium associated with legumes native to Canada.</title>
        <authorList>
            <person name="Bromfield E.S.P."/>
            <person name="Cloutier S."/>
            <person name="Nguyen H.D.T."/>
        </authorList>
    </citation>
    <scope>NUCLEOTIDE SEQUENCE [LARGE SCALE GENOMIC DNA]</scope>
    <source>
        <strain evidence="1 2">65S1MB</strain>
    </source>
</reference>
<dbReference type="PANTHER" id="PTHR43747">
    <property type="entry name" value="FAD-BINDING PROTEIN"/>
    <property type="match status" value="1"/>
</dbReference>
<reference evidence="2" key="1">
    <citation type="submission" date="2019-06" db="EMBL/GenBank/DDBJ databases">
        <title>Whole-Genome Sequence of Bradyrhizobium sp. 3 Strain 65S1MB.</title>
        <authorList>
            <person name="Bromfield E.S.P."/>
            <person name="Cloutier S."/>
            <person name="Nguyen H.D.T."/>
        </authorList>
    </citation>
    <scope>NUCLEOTIDE SEQUENCE [LARGE SCALE GENOMIC DNA]</scope>
    <source>
        <strain evidence="2">65S1MB</strain>
    </source>
</reference>
<dbReference type="Pfam" id="PF04820">
    <property type="entry name" value="Trp_halogenase"/>
    <property type="match status" value="2"/>
</dbReference>
<proteinExistence type="predicted"/>
<sequence length="434" mass="48784">MRIAVLGGGTAGFIAAAHLTRYLPQAELLHIFDSRIPIIGVGEGTTPRFTTWFEEITGLGFSHLAEHCGATLKKGSRYEGWGCAGTDFVHRFQPARLIAYHLDAAAVVHVLAEHVRATRIDARVDELRNSSNGIHVRLDNGTEYPCDYIFDARGFPRGDTEDVIRLDWIPTGRATIRRLSPQGLSGLTRIVARPHGWIFQIPLRDWTSCGYVSNPNVSSDDEVAADFTAFLHDDGVFTWEQRVAPSFPNFMRRKVFDGRVFWIGNAASFIEPLEATTIGHAIGQVRSATRWISEVGKGRCADDEEIGAFNSMTLSYMCCDSLFVAWHYACGSRWDTAFWQHARRGIERAQQNPLVRAHWPQFEKYVEAGQALPGRALSRCEDQEGWDRDFFPLLRLYQPFGNFSEFNFAQIGHGIGYYKTVRDVTQSSIVEADS</sequence>
<dbReference type="RefSeq" id="WP_140479012.1">
    <property type="nucleotide sequence ID" value="NZ_CP041090.2"/>
</dbReference>
<dbReference type="Proteomes" id="UP000319298">
    <property type="component" value="Chromosome"/>
</dbReference>
<dbReference type="EMBL" id="CP041090">
    <property type="protein sequence ID" value="QDF37538.1"/>
    <property type="molecule type" value="Genomic_DNA"/>
</dbReference>
<dbReference type="PANTHER" id="PTHR43747:SF4">
    <property type="entry name" value="FLAVIN-DEPENDENT TRYPTOPHAN HALOGENASE"/>
    <property type="match status" value="1"/>
</dbReference>
<evidence type="ECO:0000313" key="2">
    <source>
        <dbReference type="Proteomes" id="UP000319298"/>
    </source>
</evidence>